<evidence type="ECO:0000256" key="8">
    <source>
        <dbReference type="ARBA" id="ARBA00023180"/>
    </source>
</evidence>
<evidence type="ECO:0000256" key="9">
    <source>
        <dbReference type="ARBA" id="ARBA00023242"/>
    </source>
</evidence>
<organism evidence="10 12">
    <name type="scientific">Auxenochlorella protothecoides</name>
    <name type="common">Green microalga</name>
    <name type="synonym">Chlorella protothecoides</name>
    <dbReference type="NCBI Taxonomy" id="3075"/>
    <lineage>
        <taxon>Eukaryota</taxon>
        <taxon>Viridiplantae</taxon>
        <taxon>Chlorophyta</taxon>
        <taxon>core chlorophytes</taxon>
        <taxon>Trebouxiophyceae</taxon>
        <taxon>Chlorellales</taxon>
        <taxon>Chlorellaceae</taxon>
        <taxon>Auxenochlorella</taxon>
    </lineage>
</organism>
<keyword evidence="8" id="KW-0325">Glycoprotein</keyword>
<evidence type="ECO:0000256" key="5">
    <source>
        <dbReference type="ARBA" id="ARBA00023015"/>
    </source>
</evidence>
<evidence type="ECO:0000256" key="2">
    <source>
        <dbReference type="ARBA" id="ARBA00004606"/>
    </source>
</evidence>
<dbReference type="InterPro" id="IPR044174">
    <property type="entry name" value="BC10-like"/>
</dbReference>
<dbReference type="EMBL" id="KL662114">
    <property type="protein sequence ID" value="KFM25283.1"/>
    <property type="molecule type" value="Genomic_DNA"/>
</dbReference>
<accession>A0A087SHS9</accession>
<comment type="subcellular location">
    <subcellularLocation>
        <location evidence="2">Membrane</location>
        <topology evidence="2">Single-pass type II membrane protein</topology>
    </subcellularLocation>
    <subcellularLocation>
        <location evidence="1">Nucleus</location>
    </subcellularLocation>
</comment>
<reference evidence="11" key="3">
    <citation type="submission" date="2018-10" db="EMBL/GenBank/DDBJ databases">
        <authorList>
            <person name="Hovde B."/>
            <person name="Zhang X."/>
        </authorList>
    </citation>
    <scope>NUCLEOTIDE SEQUENCE [LARGE SCALE GENOMIC DNA]</scope>
    <source>
        <strain evidence="11">UTEX 25</strain>
    </source>
</reference>
<dbReference type="PANTHER" id="PTHR31042">
    <property type="entry name" value="CORE-2/I-BRANCHING BETA-1,6-N-ACETYLGLUCOSAMINYLTRANSFERASE FAMILY PROTEIN-RELATED"/>
    <property type="match status" value="1"/>
</dbReference>
<dbReference type="eggNOG" id="KOG3901">
    <property type="taxonomic scope" value="Eukaryota"/>
</dbReference>
<dbReference type="OrthoDB" id="191334at2759"/>
<keyword evidence="10" id="KW-0648">Protein biosynthesis</keyword>
<evidence type="ECO:0000313" key="12">
    <source>
        <dbReference type="Proteomes" id="UP000028924"/>
    </source>
</evidence>
<keyword evidence="6" id="KW-0472">Membrane</keyword>
<dbReference type="SUPFAM" id="SSF47113">
    <property type="entry name" value="Histone-fold"/>
    <property type="match status" value="1"/>
</dbReference>
<keyword evidence="3" id="KW-0328">Glycosyltransferase</keyword>
<dbReference type="RefSeq" id="XP_011398175.1">
    <property type="nucleotide sequence ID" value="XM_011399873.1"/>
</dbReference>
<dbReference type="Proteomes" id="UP000279271">
    <property type="component" value="Unassembled WGS sequence"/>
</dbReference>
<dbReference type="Gene3D" id="1.10.20.10">
    <property type="entry name" value="Histone, subunit A"/>
    <property type="match status" value="1"/>
</dbReference>
<keyword evidence="5" id="KW-0805">Transcription regulation</keyword>
<keyword evidence="4" id="KW-0808">Transferase</keyword>
<keyword evidence="12" id="KW-1185">Reference proteome</keyword>
<evidence type="ECO:0000256" key="4">
    <source>
        <dbReference type="ARBA" id="ARBA00022679"/>
    </source>
</evidence>
<dbReference type="AlphaFoldDB" id="A0A087SHS9"/>
<evidence type="ECO:0000313" key="11">
    <source>
        <dbReference type="EMBL" id="RMZ57629.1"/>
    </source>
</evidence>
<dbReference type="Pfam" id="PF02269">
    <property type="entry name" value="TFIID-18kDa"/>
    <property type="match status" value="1"/>
</dbReference>
<keyword evidence="10" id="KW-0396">Initiation factor</keyword>
<dbReference type="CDD" id="cd07978">
    <property type="entry name" value="HFD_TAF13"/>
    <property type="match status" value="1"/>
</dbReference>
<evidence type="ECO:0000256" key="6">
    <source>
        <dbReference type="ARBA" id="ARBA00023136"/>
    </source>
</evidence>
<gene>
    <name evidence="11" type="ORF">APUTEX25_001829</name>
    <name evidence="10" type="ORF">F751_3963</name>
</gene>
<keyword evidence="7" id="KW-0804">Transcription</keyword>
<dbReference type="GO" id="GO:0006366">
    <property type="term" value="P:transcription by RNA polymerase II"/>
    <property type="evidence" value="ECO:0007669"/>
    <property type="project" value="InterPro"/>
</dbReference>
<sequence length="452" mass="50091">MFGFGDDPNPLPETVDLVEDIVLEYTTRLLGRAVDSAAARGRVKPGSKSSVPVAIGPEDILFLVRKDSKKFARVRELLVMQEEIKKAKSGVSATLRDFPVPRVALMFLVRGPMPHEGVWANFLRPATVTSSPAAVTDLPWRHFFSLYTHPSPNWTYPATSLFAGTEVPGREQVAWGQHSLIVAERRLLAAALGDPRNARFLLASESCVPLWPRESLYLAAMGHERSFINACRNLRSAKQARQQMVDRYQPGMAIANVTEADWRKSAQWFMLTRRHAFITVTDTVVEGVFRKECYVGKDRFCVSDEHYIPTLLAHLGLANETNCRTSVAYTSWGPPSYAHPKTLGPADATPAKVYIMRGSGCTSNATADAAALLAFLRQCHLSEVARQTPDYDDEPMFEEWLRGSLAVSGHEHIPAWCHLTARKMAPAAADAWRAVLSPMHSRGEPRPIGNST</sequence>
<dbReference type="Proteomes" id="UP000028924">
    <property type="component" value="Unassembled WGS sequence"/>
</dbReference>
<dbReference type="InterPro" id="IPR003195">
    <property type="entry name" value="TFIID_TAF13"/>
</dbReference>
<dbReference type="GO" id="GO:0003743">
    <property type="term" value="F:translation initiation factor activity"/>
    <property type="evidence" value="ECO:0007669"/>
    <property type="project" value="UniProtKB-KW"/>
</dbReference>
<evidence type="ECO:0000256" key="7">
    <source>
        <dbReference type="ARBA" id="ARBA00023163"/>
    </source>
</evidence>
<dbReference type="GO" id="GO:0046982">
    <property type="term" value="F:protein heterodimerization activity"/>
    <property type="evidence" value="ECO:0007669"/>
    <property type="project" value="InterPro"/>
</dbReference>
<proteinExistence type="predicted"/>
<evidence type="ECO:0000313" key="10">
    <source>
        <dbReference type="EMBL" id="KFM25283.1"/>
    </source>
</evidence>
<dbReference type="GO" id="GO:0016020">
    <property type="term" value="C:membrane"/>
    <property type="evidence" value="ECO:0007669"/>
    <property type="project" value="UniProtKB-SubCell"/>
</dbReference>
<evidence type="ECO:0000256" key="3">
    <source>
        <dbReference type="ARBA" id="ARBA00022676"/>
    </source>
</evidence>
<dbReference type="InterPro" id="IPR009072">
    <property type="entry name" value="Histone-fold"/>
</dbReference>
<dbReference type="PANTHER" id="PTHR31042:SF8">
    <property type="entry name" value="CORE-2_I-BRANCHING BETA-1,6-N-ACETYLGLUCOSAMINYLTRANSFERASE FAMILY PROTEIN"/>
    <property type="match status" value="1"/>
</dbReference>
<dbReference type="EMBL" id="QOKY01000126">
    <property type="protein sequence ID" value="RMZ57629.1"/>
    <property type="molecule type" value="Genomic_DNA"/>
</dbReference>
<evidence type="ECO:0000313" key="13">
    <source>
        <dbReference type="Proteomes" id="UP000279271"/>
    </source>
</evidence>
<dbReference type="Pfam" id="PF02485">
    <property type="entry name" value="Branch"/>
    <property type="match status" value="1"/>
</dbReference>
<dbReference type="GO" id="GO:0005634">
    <property type="term" value="C:nucleus"/>
    <property type="evidence" value="ECO:0007669"/>
    <property type="project" value="UniProtKB-SubCell"/>
</dbReference>
<evidence type="ECO:0000256" key="1">
    <source>
        <dbReference type="ARBA" id="ARBA00004123"/>
    </source>
</evidence>
<dbReference type="InterPro" id="IPR003406">
    <property type="entry name" value="Glyco_trans_14"/>
</dbReference>
<reference evidence="13" key="2">
    <citation type="journal article" date="2018" name="Algal Res.">
        <title>Characterization of plant carbon substrate utilization by Auxenochlorella protothecoides.</title>
        <authorList>
            <person name="Vogler B.W."/>
            <person name="Starkenburg S.R."/>
            <person name="Sudasinghe N."/>
            <person name="Schambach J.Y."/>
            <person name="Rollin J.A."/>
            <person name="Pattathil S."/>
            <person name="Barry A.N."/>
        </authorList>
    </citation>
    <scope>NUCLEOTIDE SEQUENCE [LARGE SCALE GENOMIC DNA]</scope>
    <source>
        <strain evidence="13">UTEX 25</strain>
    </source>
</reference>
<name>A0A087SHS9_AUXPR</name>
<protein>
    <submittedName>
        <fullName evidence="10">Transcription initiation factor TFIID subunit 13</fullName>
    </submittedName>
</protein>
<keyword evidence="9" id="KW-0539">Nucleus</keyword>
<reference evidence="10 12" key="1">
    <citation type="journal article" date="2014" name="BMC Genomics">
        <title>Oil accumulation mechanisms of the oleaginous microalga Chlorella protothecoides revealed through its genome, transcriptomes, and proteomes.</title>
        <authorList>
            <person name="Gao C."/>
            <person name="Wang Y."/>
            <person name="Shen Y."/>
            <person name="Yan D."/>
            <person name="He X."/>
            <person name="Dai J."/>
            <person name="Wu Q."/>
        </authorList>
    </citation>
    <scope>NUCLEOTIDE SEQUENCE [LARGE SCALE GENOMIC DNA]</scope>
    <source>
        <strain evidence="10 12">0710</strain>
    </source>
</reference>
<dbReference type="GeneID" id="23615354"/>
<reference evidence="11" key="4">
    <citation type="submission" date="2018-11" db="EMBL/GenBank/DDBJ databases">
        <title>Characterization of plant carbon substrate utilization by Auxenochlorella protothecoides.</title>
        <authorList>
            <person name="Vogler B.W."/>
            <person name="Starkenburg S.R."/>
            <person name="Sudasinghe N."/>
            <person name="Schambach J.Y."/>
            <person name="Rollin J.A."/>
            <person name="Pattathil S."/>
            <person name="Barry A.N."/>
        </authorList>
    </citation>
    <scope>NUCLEOTIDE SEQUENCE [LARGE SCALE GENOMIC DNA]</scope>
    <source>
        <strain evidence="11">UTEX 25</strain>
    </source>
</reference>
<dbReference type="KEGG" id="apro:F751_3963"/>
<dbReference type="GO" id="GO:0016757">
    <property type="term" value="F:glycosyltransferase activity"/>
    <property type="evidence" value="ECO:0007669"/>
    <property type="project" value="UniProtKB-KW"/>
</dbReference>